<evidence type="ECO:0000313" key="2">
    <source>
        <dbReference type="Proteomes" id="UP000007305"/>
    </source>
</evidence>
<proteinExistence type="predicted"/>
<reference evidence="2" key="1">
    <citation type="journal article" date="2009" name="Science">
        <title>The B73 maize genome: complexity, diversity, and dynamics.</title>
        <authorList>
            <person name="Schnable P.S."/>
            <person name="Ware D."/>
            <person name="Fulton R.S."/>
            <person name="Stein J.C."/>
            <person name="Wei F."/>
            <person name="Pasternak S."/>
            <person name="Liang C."/>
            <person name="Zhang J."/>
            <person name="Fulton L."/>
            <person name="Graves T.A."/>
            <person name="Minx P."/>
            <person name="Reily A.D."/>
            <person name="Courtney L."/>
            <person name="Kruchowski S.S."/>
            <person name="Tomlinson C."/>
            <person name="Strong C."/>
            <person name="Delehaunty K."/>
            <person name="Fronick C."/>
            <person name="Courtney B."/>
            <person name="Rock S.M."/>
            <person name="Belter E."/>
            <person name="Du F."/>
            <person name="Kim K."/>
            <person name="Abbott R.M."/>
            <person name="Cotton M."/>
            <person name="Levy A."/>
            <person name="Marchetto P."/>
            <person name="Ochoa K."/>
            <person name="Jackson S.M."/>
            <person name="Gillam B."/>
            <person name="Chen W."/>
            <person name="Yan L."/>
            <person name="Higginbotham J."/>
            <person name="Cardenas M."/>
            <person name="Waligorski J."/>
            <person name="Applebaum E."/>
            <person name="Phelps L."/>
            <person name="Falcone J."/>
            <person name="Kanchi K."/>
            <person name="Thane T."/>
            <person name="Scimone A."/>
            <person name="Thane N."/>
            <person name="Henke J."/>
            <person name="Wang T."/>
            <person name="Ruppert J."/>
            <person name="Shah N."/>
            <person name="Rotter K."/>
            <person name="Hodges J."/>
            <person name="Ingenthron E."/>
            <person name="Cordes M."/>
            <person name="Kohlberg S."/>
            <person name="Sgro J."/>
            <person name="Delgado B."/>
            <person name="Mead K."/>
            <person name="Chinwalla A."/>
            <person name="Leonard S."/>
            <person name="Crouse K."/>
            <person name="Collura K."/>
            <person name="Kudrna D."/>
            <person name="Currie J."/>
            <person name="He R."/>
            <person name="Angelova A."/>
            <person name="Rajasekar S."/>
            <person name="Mueller T."/>
            <person name="Lomeli R."/>
            <person name="Scara G."/>
            <person name="Ko A."/>
            <person name="Delaney K."/>
            <person name="Wissotski M."/>
            <person name="Lopez G."/>
            <person name="Campos D."/>
            <person name="Braidotti M."/>
            <person name="Ashley E."/>
            <person name="Golser W."/>
            <person name="Kim H."/>
            <person name="Lee S."/>
            <person name="Lin J."/>
            <person name="Dujmic Z."/>
            <person name="Kim W."/>
            <person name="Talag J."/>
            <person name="Zuccolo A."/>
            <person name="Fan C."/>
            <person name="Sebastian A."/>
            <person name="Kramer M."/>
            <person name="Spiegel L."/>
            <person name="Nascimento L."/>
            <person name="Zutavern T."/>
            <person name="Miller B."/>
            <person name="Ambroise C."/>
            <person name="Muller S."/>
            <person name="Spooner W."/>
            <person name="Narechania A."/>
            <person name="Ren L."/>
            <person name="Wei S."/>
            <person name="Kumari S."/>
            <person name="Faga B."/>
            <person name="Levy M.J."/>
            <person name="McMahan L."/>
            <person name="Van Buren P."/>
            <person name="Vaughn M.W."/>
            <person name="Ying K."/>
            <person name="Yeh C.-T."/>
            <person name="Emrich S.J."/>
            <person name="Jia Y."/>
            <person name="Kalyanaraman A."/>
            <person name="Hsia A.-P."/>
            <person name="Barbazuk W.B."/>
            <person name="Baucom R.S."/>
            <person name="Brutnell T.P."/>
            <person name="Carpita N.C."/>
            <person name="Chaparro C."/>
            <person name="Chia J.-M."/>
            <person name="Deragon J.-M."/>
            <person name="Estill J.C."/>
            <person name="Fu Y."/>
            <person name="Jeddeloh J.A."/>
            <person name="Han Y."/>
            <person name="Lee H."/>
            <person name="Li P."/>
            <person name="Lisch D.R."/>
            <person name="Liu S."/>
            <person name="Liu Z."/>
            <person name="Nagel D.H."/>
            <person name="McCann M.C."/>
            <person name="SanMiguel P."/>
            <person name="Myers A.M."/>
            <person name="Nettleton D."/>
            <person name="Nguyen J."/>
            <person name="Penning B.W."/>
            <person name="Ponnala L."/>
            <person name="Schneider K.L."/>
            <person name="Schwartz D.C."/>
            <person name="Sharma A."/>
            <person name="Soderlund C."/>
            <person name="Springer N.M."/>
            <person name="Sun Q."/>
            <person name="Wang H."/>
            <person name="Waterman M."/>
            <person name="Westerman R."/>
            <person name="Wolfgruber T.K."/>
            <person name="Yang L."/>
            <person name="Yu Y."/>
            <person name="Zhang L."/>
            <person name="Zhou S."/>
            <person name="Zhu Q."/>
            <person name="Bennetzen J.L."/>
            <person name="Dawe R.K."/>
            <person name="Jiang J."/>
            <person name="Jiang N."/>
            <person name="Presting G.G."/>
            <person name="Wessler S.R."/>
            <person name="Aluru S."/>
            <person name="Martienssen R.A."/>
            <person name="Clifton S.W."/>
            <person name="McCombie W.R."/>
            <person name="Wing R.A."/>
            <person name="Wilson R.K."/>
        </authorList>
    </citation>
    <scope>NUCLEOTIDE SEQUENCE [LARGE SCALE GENOMIC DNA]</scope>
    <source>
        <strain evidence="2">cv. B73</strain>
    </source>
</reference>
<dbReference type="Gramene" id="Zm00001eb380940_T001">
    <property type="protein sequence ID" value="Zm00001eb380940_P001"/>
    <property type="gene ID" value="Zm00001eb380940"/>
</dbReference>
<organism evidence="1 2">
    <name type="scientific">Zea mays</name>
    <name type="common">Maize</name>
    <dbReference type="NCBI Taxonomy" id="4577"/>
    <lineage>
        <taxon>Eukaryota</taxon>
        <taxon>Viridiplantae</taxon>
        <taxon>Streptophyta</taxon>
        <taxon>Embryophyta</taxon>
        <taxon>Tracheophyta</taxon>
        <taxon>Spermatophyta</taxon>
        <taxon>Magnoliopsida</taxon>
        <taxon>Liliopsida</taxon>
        <taxon>Poales</taxon>
        <taxon>Poaceae</taxon>
        <taxon>PACMAD clade</taxon>
        <taxon>Panicoideae</taxon>
        <taxon>Andropogonodae</taxon>
        <taxon>Andropogoneae</taxon>
        <taxon>Tripsacinae</taxon>
        <taxon>Zea</taxon>
    </lineage>
</organism>
<protein>
    <submittedName>
        <fullName evidence="1">Uncharacterized protein</fullName>
    </submittedName>
</protein>
<dbReference type="InParanoid" id="A0A804R2I2"/>
<name>A0A804R2I2_MAIZE</name>
<keyword evidence="2" id="KW-1185">Reference proteome</keyword>
<dbReference type="EnsemblPlants" id="Zm00001eb380940_T001">
    <property type="protein sequence ID" value="Zm00001eb380940_P001"/>
    <property type="gene ID" value="Zm00001eb380940"/>
</dbReference>
<reference evidence="1" key="2">
    <citation type="submission" date="2019-07" db="EMBL/GenBank/DDBJ databases">
        <authorList>
            <person name="Seetharam A."/>
            <person name="Woodhouse M."/>
            <person name="Cannon E."/>
        </authorList>
    </citation>
    <scope>NUCLEOTIDE SEQUENCE [LARGE SCALE GENOMIC DNA]</scope>
    <source>
        <strain evidence="1">cv. B73</strain>
    </source>
</reference>
<reference evidence="1" key="3">
    <citation type="submission" date="2021-05" db="UniProtKB">
        <authorList>
            <consortium name="EnsemblPlants"/>
        </authorList>
    </citation>
    <scope>IDENTIFICATION</scope>
    <source>
        <strain evidence="1">cv. B73</strain>
    </source>
</reference>
<dbReference type="Proteomes" id="UP000007305">
    <property type="component" value="Chromosome 9"/>
</dbReference>
<dbReference type="AlphaFoldDB" id="A0A804R2I2"/>
<sequence>MARPASSRRTRFRVPFLAEFPAPSLPSVGALAPPSMAMPCCSSVLAAGDDAWSPNLPAPPCCRVPSSCSPRCVRLRAAQMAVCPSVSRLAPARSLLDAQRRVERLGPTA</sequence>
<evidence type="ECO:0000313" key="1">
    <source>
        <dbReference type="EnsemblPlants" id="Zm00001eb380940_P001"/>
    </source>
</evidence>
<accession>A0A804R2I2</accession>